<dbReference type="InterPro" id="IPR029069">
    <property type="entry name" value="HotDog_dom_sf"/>
</dbReference>
<sequence length="157" mass="17932">MQKTKKVSDSMVEQIFQLRPEHLNGAGRLFGGRLMEWIDEVAGLVAIRHSESDVVTAAVDNLKFIRGAYQDDLIVLIGRITYVGRTSMEVRVDTYVESLDGMRRPINRAYFIEVAVDKNNRPKPVPRLEIEGEGQKADWQGAIKRKEMRLQRAKEGF</sequence>
<dbReference type="PANTHER" id="PTHR11049">
    <property type="entry name" value="ACYL COENZYME A THIOESTER HYDROLASE"/>
    <property type="match status" value="1"/>
</dbReference>
<dbReference type="InterPro" id="IPR006683">
    <property type="entry name" value="Thioestr_dom"/>
</dbReference>
<evidence type="ECO:0000256" key="2">
    <source>
        <dbReference type="ARBA" id="ARBA00022801"/>
    </source>
</evidence>
<dbReference type="RefSeq" id="WP_154457763.1">
    <property type="nucleotide sequence ID" value="NZ_VUMV01000003.1"/>
</dbReference>
<evidence type="ECO:0000313" key="6">
    <source>
        <dbReference type="Proteomes" id="UP000466864"/>
    </source>
</evidence>
<protein>
    <submittedName>
        <fullName evidence="5">Acyl-CoA thioesterase</fullName>
    </submittedName>
</protein>
<dbReference type="CDD" id="cd03442">
    <property type="entry name" value="BFIT_BACH"/>
    <property type="match status" value="1"/>
</dbReference>
<dbReference type="GO" id="GO:0052816">
    <property type="term" value="F:long-chain fatty acyl-CoA hydrolase activity"/>
    <property type="evidence" value="ECO:0007669"/>
    <property type="project" value="TreeGrafter"/>
</dbReference>
<name>A0A7X2P7V0_9FIRM</name>
<evidence type="ECO:0000256" key="1">
    <source>
        <dbReference type="ARBA" id="ARBA00010458"/>
    </source>
</evidence>
<dbReference type="SUPFAM" id="SSF54637">
    <property type="entry name" value="Thioesterase/thiol ester dehydrase-isomerase"/>
    <property type="match status" value="1"/>
</dbReference>
<evidence type="ECO:0000313" key="5">
    <source>
        <dbReference type="EMBL" id="MST81857.1"/>
    </source>
</evidence>
<dbReference type="Pfam" id="PF03061">
    <property type="entry name" value="4HBT"/>
    <property type="match status" value="1"/>
</dbReference>
<dbReference type="Gene3D" id="3.10.129.10">
    <property type="entry name" value="Hotdog Thioesterase"/>
    <property type="match status" value="1"/>
</dbReference>
<keyword evidence="6" id="KW-1185">Reference proteome</keyword>
<evidence type="ECO:0000256" key="3">
    <source>
        <dbReference type="PROSITE-ProRule" id="PRU01106"/>
    </source>
</evidence>
<evidence type="ECO:0000259" key="4">
    <source>
        <dbReference type="PROSITE" id="PS51770"/>
    </source>
</evidence>
<gene>
    <name evidence="5" type="ORF">FYJ60_05955</name>
</gene>
<accession>A0A7X2P7V0</accession>
<dbReference type="EMBL" id="VUMV01000003">
    <property type="protein sequence ID" value="MST81857.1"/>
    <property type="molecule type" value="Genomic_DNA"/>
</dbReference>
<feature type="domain" description="HotDog ACOT-type" evidence="4">
    <location>
        <begin position="8"/>
        <end position="119"/>
    </location>
</feature>
<dbReference type="AlphaFoldDB" id="A0A7X2P7V0"/>
<dbReference type="InterPro" id="IPR040170">
    <property type="entry name" value="Cytosol_ACT"/>
</dbReference>
<reference evidence="5 6" key="1">
    <citation type="submission" date="2019-08" db="EMBL/GenBank/DDBJ databases">
        <title>In-depth cultivation of the pig gut microbiome towards novel bacterial diversity and tailored functional studies.</title>
        <authorList>
            <person name="Wylensek D."/>
            <person name="Hitch T.C.A."/>
            <person name="Clavel T."/>
        </authorList>
    </citation>
    <scope>NUCLEOTIDE SEQUENCE [LARGE SCALE GENOMIC DNA]</scope>
    <source>
        <strain evidence="5 6">Oil+RF-744-WCA-WT-13</strain>
    </source>
</reference>
<dbReference type="PANTHER" id="PTHR11049:SF16">
    <property type="entry name" value="PROTEIN VDLD"/>
    <property type="match status" value="1"/>
</dbReference>
<keyword evidence="2 3" id="KW-0378">Hydrolase</keyword>
<dbReference type="GO" id="GO:0005829">
    <property type="term" value="C:cytosol"/>
    <property type="evidence" value="ECO:0007669"/>
    <property type="project" value="TreeGrafter"/>
</dbReference>
<dbReference type="GO" id="GO:0006637">
    <property type="term" value="P:acyl-CoA metabolic process"/>
    <property type="evidence" value="ECO:0007669"/>
    <property type="project" value="TreeGrafter"/>
</dbReference>
<comment type="similarity">
    <text evidence="1">Belongs to the acyl coenzyme A hydrolase family.</text>
</comment>
<comment type="caution">
    <text evidence="5">The sequence shown here is derived from an EMBL/GenBank/DDBJ whole genome shotgun (WGS) entry which is preliminary data.</text>
</comment>
<dbReference type="PROSITE" id="PS51770">
    <property type="entry name" value="HOTDOG_ACOT"/>
    <property type="match status" value="1"/>
</dbReference>
<dbReference type="InterPro" id="IPR033120">
    <property type="entry name" value="HOTDOG_ACOT"/>
</dbReference>
<dbReference type="Proteomes" id="UP000466864">
    <property type="component" value="Unassembled WGS sequence"/>
</dbReference>
<proteinExistence type="inferred from homology"/>
<organism evidence="5 6">
    <name type="scientific">Bilifractor porci</name>
    <dbReference type="NCBI Taxonomy" id="2606636"/>
    <lineage>
        <taxon>Bacteria</taxon>
        <taxon>Bacillati</taxon>
        <taxon>Bacillota</taxon>
        <taxon>Clostridia</taxon>
        <taxon>Lachnospirales</taxon>
        <taxon>Lachnospiraceae</taxon>
        <taxon>Bilifractor</taxon>
    </lineage>
</organism>